<organism evidence="9 10">
    <name type="scientific">Rubricella aquisinus</name>
    <dbReference type="NCBI Taxonomy" id="2028108"/>
    <lineage>
        <taxon>Bacteria</taxon>
        <taxon>Pseudomonadati</taxon>
        <taxon>Pseudomonadota</taxon>
        <taxon>Alphaproteobacteria</taxon>
        <taxon>Rhodobacterales</taxon>
        <taxon>Paracoccaceae</taxon>
        <taxon>Rubricella</taxon>
    </lineage>
</organism>
<keyword evidence="1" id="KW-1003">Cell membrane</keyword>
<keyword evidence="2 9" id="KW-0328">Glycosyltransferase</keyword>
<keyword evidence="7" id="KW-0472">Membrane</keyword>
<evidence type="ECO:0000259" key="8">
    <source>
        <dbReference type="Pfam" id="PF00535"/>
    </source>
</evidence>
<dbReference type="GO" id="GO:0099621">
    <property type="term" value="F:undecaprenyl-phosphate 4-deoxy-4-formamido-L-arabinose transferase activity"/>
    <property type="evidence" value="ECO:0007669"/>
    <property type="project" value="TreeGrafter"/>
</dbReference>
<evidence type="ECO:0000313" key="10">
    <source>
        <dbReference type="Proteomes" id="UP000553766"/>
    </source>
</evidence>
<dbReference type="InterPro" id="IPR001173">
    <property type="entry name" value="Glyco_trans_2-like"/>
</dbReference>
<keyword evidence="3 9" id="KW-0808">Transferase</keyword>
<dbReference type="InterPro" id="IPR029044">
    <property type="entry name" value="Nucleotide-diphossugar_trans"/>
</dbReference>
<evidence type="ECO:0000256" key="6">
    <source>
        <dbReference type="ARBA" id="ARBA00022989"/>
    </source>
</evidence>
<dbReference type="EC" id="2.4.1.83" evidence="9"/>
<dbReference type="AlphaFoldDB" id="A0A840WLB8"/>
<dbReference type="Pfam" id="PF00535">
    <property type="entry name" value="Glycos_transf_2"/>
    <property type="match status" value="1"/>
</dbReference>
<dbReference type="GO" id="GO:0009103">
    <property type="term" value="P:lipopolysaccharide biosynthetic process"/>
    <property type="evidence" value="ECO:0007669"/>
    <property type="project" value="UniProtKB-KW"/>
</dbReference>
<dbReference type="PANTHER" id="PTHR48090">
    <property type="entry name" value="UNDECAPRENYL-PHOSPHATE 4-DEOXY-4-FORMAMIDO-L-ARABINOSE TRANSFERASE-RELATED"/>
    <property type="match status" value="1"/>
</dbReference>
<keyword evidence="10" id="KW-1185">Reference proteome</keyword>
<reference evidence="9 10" key="1">
    <citation type="submission" date="2020-08" db="EMBL/GenBank/DDBJ databases">
        <title>Genomic Encyclopedia of Type Strains, Phase IV (KMG-IV): sequencing the most valuable type-strain genomes for metagenomic binning, comparative biology and taxonomic classification.</title>
        <authorList>
            <person name="Goeker M."/>
        </authorList>
    </citation>
    <scope>NUCLEOTIDE SEQUENCE [LARGE SCALE GENOMIC DNA]</scope>
    <source>
        <strain evidence="9 10">DSM 103377</strain>
    </source>
</reference>
<protein>
    <submittedName>
        <fullName evidence="9">Dolichol-phosphate mannosyltransferase</fullName>
        <ecNumber evidence="9">2.4.1.83</ecNumber>
    </submittedName>
</protein>
<name>A0A840WLB8_9RHOB</name>
<dbReference type="FunFam" id="3.90.550.10:FF:000170">
    <property type="entry name" value="Dolichol-phosphate mannosyltransferase"/>
    <property type="match status" value="1"/>
</dbReference>
<dbReference type="Proteomes" id="UP000553766">
    <property type="component" value="Unassembled WGS sequence"/>
</dbReference>
<gene>
    <name evidence="9" type="ORF">FHS89_001869</name>
</gene>
<evidence type="ECO:0000256" key="5">
    <source>
        <dbReference type="ARBA" id="ARBA00022985"/>
    </source>
</evidence>
<evidence type="ECO:0000256" key="3">
    <source>
        <dbReference type="ARBA" id="ARBA00022679"/>
    </source>
</evidence>
<proteinExistence type="predicted"/>
<evidence type="ECO:0000256" key="2">
    <source>
        <dbReference type="ARBA" id="ARBA00022676"/>
    </source>
</evidence>
<comment type="caution">
    <text evidence="9">The sequence shown here is derived from an EMBL/GenBank/DDBJ whole genome shotgun (WGS) entry which is preliminary data.</text>
</comment>
<evidence type="ECO:0000256" key="7">
    <source>
        <dbReference type="ARBA" id="ARBA00023136"/>
    </source>
</evidence>
<keyword evidence="4" id="KW-0812">Transmembrane</keyword>
<sequence length="247" mass="27157">MTAPQISIITPMHNEADNVEGMVRETAEGCAALAPFEMLIVDDGSTDATVARAEALQSEFPWLRIIQHKKACGQSSAVLSGVKAARAPICATLDGDLQNPPAEVPKLVKPLMADQTGRVGLVAGQRIKRMDTNSKRLASRAANTLRAWVLKDDTRDTGCGAKAFRRDVFLLLPFFDHIHRYLPALVKREGYEVILVDVEDRSRVAGTSNYTNLHRAIVGASDLFGVWWLMRRRKLPVVSERGHSDAS</sequence>
<feature type="domain" description="Glycosyltransferase 2-like" evidence="8">
    <location>
        <begin position="7"/>
        <end position="169"/>
    </location>
</feature>
<evidence type="ECO:0000313" key="9">
    <source>
        <dbReference type="EMBL" id="MBB5515849.1"/>
    </source>
</evidence>
<dbReference type="RefSeq" id="WP_221229359.1">
    <property type="nucleotide sequence ID" value="NZ_JACIJS010000005.1"/>
</dbReference>
<dbReference type="Gene3D" id="3.90.550.10">
    <property type="entry name" value="Spore Coat Polysaccharide Biosynthesis Protein SpsA, Chain A"/>
    <property type="match status" value="1"/>
</dbReference>
<dbReference type="GO" id="GO:0004582">
    <property type="term" value="F:dolichyl-phosphate beta-D-mannosyltransferase activity"/>
    <property type="evidence" value="ECO:0007669"/>
    <property type="project" value="UniProtKB-EC"/>
</dbReference>
<evidence type="ECO:0000256" key="4">
    <source>
        <dbReference type="ARBA" id="ARBA00022692"/>
    </source>
</evidence>
<dbReference type="SUPFAM" id="SSF53448">
    <property type="entry name" value="Nucleotide-diphospho-sugar transferases"/>
    <property type="match status" value="1"/>
</dbReference>
<dbReference type="InterPro" id="IPR050256">
    <property type="entry name" value="Glycosyltransferase_2"/>
</dbReference>
<dbReference type="PANTHER" id="PTHR48090:SF3">
    <property type="entry name" value="UNDECAPRENYL-PHOSPHATE 4-DEOXY-4-FORMAMIDO-L-ARABINOSE TRANSFERASE"/>
    <property type="match status" value="1"/>
</dbReference>
<keyword evidence="5" id="KW-0448">Lipopolysaccharide biosynthesis</keyword>
<keyword evidence="6" id="KW-1133">Transmembrane helix</keyword>
<dbReference type="CDD" id="cd04179">
    <property type="entry name" value="DPM_DPG-synthase_like"/>
    <property type="match status" value="1"/>
</dbReference>
<evidence type="ECO:0000256" key="1">
    <source>
        <dbReference type="ARBA" id="ARBA00022475"/>
    </source>
</evidence>
<accession>A0A840WLB8</accession>
<dbReference type="EMBL" id="JACIJS010000005">
    <property type="protein sequence ID" value="MBB5515849.1"/>
    <property type="molecule type" value="Genomic_DNA"/>
</dbReference>
<dbReference type="GO" id="GO:0005886">
    <property type="term" value="C:plasma membrane"/>
    <property type="evidence" value="ECO:0007669"/>
    <property type="project" value="TreeGrafter"/>
</dbReference>